<dbReference type="EMBL" id="RDAM01000001">
    <property type="protein sequence ID" value="RRF05852.1"/>
    <property type="molecule type" value="Genomic_DNA"/>
</dbReference>
<evidence type="ECO:0000256" key="1">
    <source>
        <dbReference type="SAM" id="SignalP"/>
    </source>
</evidence>
<comment type="caution">
    <text evidence="2">The sequence shown here is derived from an EMBL/GenBank/DDBJ whole genome shotgun (WGS) entry which is preliminary data.</text>
</comment>
<dbReference type="Proteomes" id="UP000275975">
    <property type="component" value="Unassembled WGS sequence"/>
</dbReference>
<name>A0ABD7JAE5_KLEPN</name>
<keyword evidence="1" id="KW-0732">Signal</keyword>
<dbReference type="PROSITE" id="PS51257">
    <property type="entry name" value="PROKAR_LIPOPROTEIN"/>
    <property type="match status" value="1"/>
</dbReference>
<evidence type="ECO:0008006" key="4">
    <source>
        <dbReference type="Google" id="ProtNLM"/>
    </source>
</evidence>
<proteinExistence type="predicted"/>
<protein>
    <recommendedName>
        <fullName evidence="4">Lipoprotein</fullName>
    </recommendedName>
</protein>
<evidence type="ECO:0000313" key="2">
    <source>
        <dbReference type="EMBL" id="RRF05852.1"/>
    </source>
</evidence>
<evidence type="ECO:0000313" key="3">
    <source>
        <dbReference type="Proteomes" id="UP000275975"/>
    </source>
</evidence>
<reference evidence="2 3" key="1">
    <citation type="journal article" date="2019" name="Antimicrob. Agents Chemother.">
        <title>Applying Rapid Whole Genome Sequencing to Predict Phenotypic Antimicrobial Susceptibility Testing Results Among Carbapenem-Resistant Klebsiella pneumoniae Clinical Isolates.</title>
        <authorList>
            <person name="Tamma P.D."/>
            <person name="Fan Y."/>
            <person name="Bergman Y."/>
            <person name="Pertea G."/>
            <person name="Kazmi A."/>
            <person name="Lewis S."/>
            <person name="Carroll K.C."/>
            <person name="Schatz M.C."/>
            <person name="Timp W."/>
            <person name="Simner P.J."/>
        </authorList>
    </citation>
    <scope>NUCLEOTIDE SEQUENCE [LARGE SCALE GENOMIC DNA]</scope>
    <source>
        <strain evidence="2 3">KLPN_104</strain>
    </source>
</reference>
<feature type="chain" id="PRO_5044818983" description="Lipoprotein" evidence="1">
    <location>
        <begin position="21"/>
        <end position="127"/>
    </location>
</feature>
<sequence length="127" mass="14033">MLRGLAVIFIAMVLSGCQTSAQFERNMLSWRGQTIDSMVQQWGYPTGELTSPDGNRVYVYSNSGTYNVPQTTTYNTTSNVIGNTVYSNTYATTDGGYSINFSCTIYVEFGSDKIIKNVSWRGNNCVA</sequence>
<accession>A0ABD7JAE5</accession>
<gene>
    <name evidence="2" type="ORF">EAO17_06395</name>
</gene>
<dbReference type="AlphaFoldDB" id="A0ABD7JAE5"/>
<dbReference type="RefSeq" id="WP_071531206.1">
    <property type="nucleotide sequence ID" value="NZ_BFCA01000001.1"/>
</dbReference>
<organism evidence="2 3">
    <name type="scientific">Klebsiella pneumoniae</name>
    <dbReference type="NCBI Taxonomy" id="573"/>
    <lineage>
        <taxon>Bacteria</taxon>
        <taxon>Pseudomonadati</taxon>
        <taxon>Pseudomonadota</taxon>
        <taxon>Gammaproteobacteria</taxon>
        <taxon>Enterobacterales</taxon>
        <taxon>Enterobacteriaceae</taxon>
        <taxon>Klebsiella/Raoultella group</taxon>
        <taxon>Klebsiella</taxon>
        <taxon>Klebsiella pneumoniae complex</taxon>
    </lineage>
</organism>
<feature type="signal peptide" evidence="1">
    <location>
        <begin position="1"/>
        <end position="20"/>
    </location>
</feature>